<keyword evidence="1" id="KW-0732">Signal</keyword>
<feature type="domain" description="Carboxylesterase type B" evidence="2">
    <location>
        <begin position="21"/>
        <end position="209"/>
    </location>
</feature>
<dbReference type="PROSITE" id="PS00941">
    <property type="entry name" value="CARBOXYLESTERASE_B_2"/>
    <property type="match status" value="1"/>
</dbReference>
<protein>
    <submittedName>
        <fullName evidence="3">Carboxylic ester hydrolase</fullName>
    </submittedName>
</protein>
<evidence type="ECO:0000313" key="3">
    <source>
        <dbReference type="EMBL" id="KAF7360629.1"/>
    </source>
</evidence>
<sequence length="227" mass="25118">MQFLHLLLYSLFAQVSEQSPVVVTTTSGQLHGTELNGVTSFKGVRFAEAPVLDFRWRPPVPFVSTGVHSATILGPACVQQFPFAMREITQFLYNSPAPASENEDCLFLNIWVPSKSKIGKKPVVVWFHGGGFSYGTASVPRFDGTSLAANQNIVVVTINYRTNIMGFPGSRDLPVTQNNLGFLDQELALRWVKQNIVQFGGDPKKVTIMVSRSLILWLSAQFVRAIK</sequence>
<dbReference type="InterPro" id="IPR019819">
    <property type="entry name" value="Carboxylesterase_B_CS"/>
</dbReference>
<comment type="caution">
    <text evidence="3">The sequence shown here is derived from an EMBL/GenBank/DDBJ whole genome shotgun (WGS) entry which is preliminary data.</text>
</comment>
<keyword evidence="4" id="KW-1185">Reference proteome</keyword>
<organism evidence="3 4">
    <name type="scientific">Mycena venus</name>
    <dbReference type="NCBI Taxonomy" id="2733690"/>
    <lineage>
        <taxon>Eukaryota</taxon>
        <taxon>Fungi</taxon>
        <taxon>Dikarya</taxon>
        <taxon>Basidiomycota</taxon>
        <taxon>Agaricomycotina</taxon>
        <taxon>Agaricomycetes</taxon>
        <taxon>Agaricomycetidae</taxon>
        <taxon>Agaricales</taxon>
        <taxon>Marasmiineae</taxon>
        <taxon>Mycenaceae</taxon>
        <taxon>Mycena</taxon>
    </lineage>
</organism>
<dbReference type="InterPro" id="IPR002018">
    <property type="entry name" value="CarbesteraseB"/>
</dbReference>
<feature type="signal peptide" evidence="1">
    <location>
        <begin position="1"/>
        <end position="18"/>
    </location>
</feature>
<name>A0A8H6YKE8_9AGAR</name>
<dbReference type="AlphaFoldDB" id="A0A8H6YKE8"/>
<dbReference type="SUPFAM" id="SSF53474">
    <property type="entry name" value="alpha/beta-Hydrolases"/>
    <property type="match status" value="1"/>
</dbReference>
<evidence type="ECO:0000256" key="1">
    <source>
        <dbReference type="SAM" id="SignalP"/>
    </source>
</evidence>
<dbReference type="PANTHER" id="PTHR11559">
    <property type="entry name" value="CARBOXYLESTERASE"/>
    <property type="match status" value="1"/>
</dbReference>
<dbReference type="EMBL" id="JACAZI010000005">
    <property type="protein sequence ID" value="KAF7360629.1"/>
    <property type="molecule type" value="Genomic_DNA"/>
</dbReference>
<evidence type="ECO:0000259" key="2">
    <source>
        <dbReference type="Pfam" id="PF00135"/>
    </source>
</evidence>
<dbReference type="Pfam" id="PF00135">
    <property type="entry name" value="COesterase"/>
    <property type="match status" value="1"/>
</dbReference>
<accession>A0A8H6YKE8</accession>
<dbReference type="GO" id="GO:0016787">
    <property type="term" value="F:hydrolase activity"/>
    <property type="evidence" value="ECO:0007669"/>
    <property type="project" value="UniProtKB-KW"/>
</dbReference>
<dbReference type="InterPro" id="IPR050309">
    <property type="entry name" value="Type-B_Carboxylest/Lipase"/>
</dbReference>
<gene>
    <name evidence="3" type="ORF">MVEN_00794600</name>
</gene>
<dbReference type="OrthoDB" id="408631at2759"/>
<reference evidence="3" key="1">
    <citation type="submission" date="2020-05" db="EMBL/GenBank/DDBJ databases">
        <title>Mycena genomes resolve the evolution of fungal bioluminescence.</title>
        <authorList>
            <person name="Tsai I.J."/>
        </authorList>
    </citation>
    <scope>NUCLEOTIDE SEQUENCE</scope>
    <source>
        <strain evidence="3">CCC161011</strain>
    </source>
</reference>
<proteinExistence type="predicted"/>
<dbReference type="Proteomes" id="UP000620124">
    <property type="component" value="Unassembled WGS sequence"/>
</dbReference>
<dbReference type="InterPro" id="IPR029058">
    <property type="entry name" value="AB_hydrolase_fold"/>
</dbReference>
<keyword evidence="3" id="KW-0378">Hydrolase</keyword>
<evidence type="ECO:0000313" key="4">
    <source>
        <dbReference type="Proteomes" id="UP000620124"/>
    </source>
</evidence>
<feature type="chain" id="PRO_5034062646" evidence="1">
    <location>
        <begin position="19"/>
        <end position="227"/>
    </location>
</feature>
<dbReference type="Gene3D" id="3.40.50.1820">
    <property type="entry name" value="alpha/beta hydrolase"/>
    <property type="match status" value="1"/>
</dbReference>